<dbReference type="InterPro" id="IPR015615">
    <property type="entry name" value="TGF-beta-rel"/>
</dbReference>
<keyword evidence="4 6" id="KW-0339">Growth factor</keyword>
<feature type="domain" description="TGF-beta family profile" evidence="8">
    <location>
        <begin position="232"/>
        <end position="352"/>
    </location>
</feature>
<name>A0A814NDT7_9BILA</name>
<dbReference type="GO" id="GO:0005615">
    <property type="term" value="C:extracellular space"/>
    <property type="evidence" value="ECO:0007669"/>
    <property type="project" value="TreeGrafter"/>
</dbReference>
<evidence type="ECO:0000259" key="8">
    <source>
        <dbReference type="PROSITE" id="PS51362"/>
    </source>
</evidence>
<dbReference type="Proteomes" id="UP000663855">
    <property type="component" value="Unassembled WGS sequence"/>
</dbReference>
<evidence type="ECO:0000256" key="5">
    <source>
        <dbReference type="ARBA" id="ARBA00023157"/>
    </source>
</evidence>
<dbReference type="InterPro" id="IPR017948">
    <property type="entry name" value="TGFb_CS"/>
</dbReference>
<evidence type="ECO:0000256" key="7">
    <source>
        <dbReference type="SAM" id="Phobius"/>
    </source>
</evidence>
<dbReference type="InterPro" id="IPR001839">
    <property type="entry name" value="TGF-b_C"/>
</dbReference>
<evidence type="ECO:0000313" key="11">
    <source>
        <dbReference type="EMBL" id="CAF3912163.1"/>
    </source>
</evidence>
<comment type="similarity">
    <text evidence="2 6">Belongs to the TGF-beta family.</text>
</comment>
<feature type="transmembrane region" description="Helical" evidence="7">
    <location>
        <begin position="21"/>
        <end position="42"/>
    </location>
</feature>
<dbReference type="GO" id="GO:0005125">
    <property type="term" value="F:cytokine activity"/>
    <property type="evidence" value="ECO:0007669"/>
    <property type="project" value="TreeGrafter"/>
</dbReference>
<dbReference type="Gene3D" id="2.10.90.10">
    <property type="entry name" value="Cystine-knot cytokines"/>
    <property type="match status" value="1"/>
</dbReference>
<dbReference type="Proteomes" id="UP000681720">
    <property type="component" value="Unassembled WGS sequence"/>
</dbReference>
<comment type="caution">
    <text evidence="9">The sequence shown here is derived from an EMBL/GenBank/DDBJ whole genome shotgun (WGS) entry which is preliminary data.</text>
</comment>
<dbReference type="OrthoDB" id="10030979at2759"/>
<evidence type="ECO:0000313" key="12">
    <source>
        <dbReference type="EMBL" id="CAF3958823.1"/>
    </source>
</evidence>
<comment type="subcellular location">
    <subcellularLocation>
        <location evidence="1">Secreted</location>
    </subcellularLocation>
</comment>
<sequence length="352" mass="40396">MFQEYLLSNFVNIVNKTKTPWEIILLIIAIIFSCSSTCSASITTVPSSNYHHLELTSNSSYRNFFLRQHFIDLLNISHSSLIQSMIKNHHLTTELEQNKSRKRRFVTNVSFATTPRVALHSIGCLKLDDRKVQSTFQSSFKLELLSSIELIYYIDRTELKKSPIPIHISIKQPPTSMELFSIDTYLQVDSIRDLYFLNIYDYFLHINNQNIIIETVIQNQTCQTSHTYIILSSSNSVPSPSYDLQPTTTCKIRTIQITFEELGLAYLIIRPKEYAFTYCDGSCSDLTFQQQLQQSSIYALIQSIIGKKVSKIPQRTCVPSQFSDDNFLLRQTDGSMGIYPVKDVIVKKCACL</sequence>
<dbReference type="SMART" id="SM00204">
    <property type="entry name" value="TGFB"/>
    <property type="match status" value="1"/>
</dbReference>
<dbReference type="GO" id="GO:0008083">
    <property type="term" value="F:growth factor activity"/>
    <property type="evidence" value="ECO:0007669"/>
    <property type="project" value="UniProtKB-KW"/>
</dbReference>
<keyword evidence="7" id="KW-0472">Membrane</keyword>
<gene>
    <name evidence="11" type="ORF">BYL167_LOCUS9039</name>
    <name evidence="9" type="ORF">CJN711_LOCUS6657</name>
    <name evidence="12" type="ORF">GIL414_LOCUS9502</name>
    <name evidence="10" type="ORF">KQP761_LOCUS11130</name>
</gene>
<dbReference type="PANTHER" id="PTHR11848:SF19">
    <property type="entry name" value="GROWTH_DIFFERENTIATION FACTOR 9"/>
    <property type="match status" value="1"/>
</dbReference>
<evidence type="ECO:0000256" key="6">
    <source>
        <dbReference type="RuleBase" id="RU000354"/>
    </source>
</evidence>
<dbReference type="PROSITE" id="PS51362">
    <property type="entry name" value="TGF_BETA_2"/>
    <property type="match status" value="1"/>
</dbReference>
<keyword evidence="3" id="KW-0964">Secreted</keyword>
<dbReference type="Proteomes" id="UP000663834">
    <property type="component" value="Unassembled WGS sequence"/>
</dbReference>
<dbReference type="EMBL" id="CAJNOV010002150">
    <property type="protein sequence ID" value="CAF1090792.1"/>
    <property type="molecule type" value="Genomic_DNA"/>
</dbReference>
<evidence type="ECO:0000256" key="3">
    <source>
        <dbReference type="ARBA" id="ARBA00022525"/>
    </source>
</evidence>
<dbReference type="EMBL" id="CAJOBJ010003257">
    <property type="protein sequence ID" value="CAF3958823.1"/>
    <property type="molecule type" value="Genomic_DNA"/>
</dbReference>
<dbReference type="PROSITE" id="PS00250">
    <property type="entry name" value="TGF_BETA_1"/>
    <property type="match status" value="1"/>
</dbReference>
<dbReference type="AlphaFoldDB" id="A0A814NDT7"/>
<dbReference type="Proteomes" id="UP000681967">
    <property type="component" value="Unassembled WGS sequence"/>
</dbReference>
<proteinExistence type="inferred from homology"/>
<dbReference type="EMBL" id="CAJOBH010002551">
    <property type="protein sequence ID" value="CAF3912163.1"/>
    <property type="molecule type" value="Genomic_DNA"/>
</dbReference>
<accession>A0A814NDT7</accession>
<organism evidence="9 13">
    <name type="scientific">Rotaria magnacalcarata</name>
    <dbReference type="NCBI Taxonomy" id="392030"/>
    <lineage>
        <taxon>Eukaryota</taxon>
        <taxon>Metazoa</taxon>
        <taxon>Spiralia</taxon>
        <taxon>Gnathifera</taxon>
        <taxon>Rotifera</taxon>
        <taxon>Eurotatoria</taxon>
        <taxon>Bdelloidea</taxon>
        <taxon>Philodinida</taxon>
        <taxon>Philodinidae</taxon>
        <taxon>Rotaria</taxon>
    </lineage>
</organism>
<evidence type="ECO:0000256" key="1">
    <source>
        <dbReference type="ARBA" id="ARBA00004613"/>
    </source>
</evidence>
<dbReference type="SUPFAM" id="SSF57501">
    <property type="entry name" value="Cystine-knot cytokines"/>
    <property type="match status" value="1"/>
</dbReference>
<dbReference type="EMBL" id="CAJNOW010004903">
    <property type="protein sequence ID" value="CAF1432934.1"/>
    <property type="molecule type" value="Genomic_DNA"/>
</dbReference>
<evidence type="ECO:0000313" key="13">
    <source>
        <dbReference type="Proteomes" id="UP000663855"/>
    </source>
</evidence>
<evidence type="ECO:0000313" key="10">
    <source>
        <dbReference type="EMBL" id="CAF1432934.1"/>
    </source>
</evidence>
<evidence type="ECO:0000256" key="4">
    <source>
        <dbReference type="ARBA" id="ARBA00023030"/>
    </source>
</evidence>
<keyword evidence="5" id="KW-1015">Disulfide bond</keyword>
<protein>
    <recommendedName>
        <fullName evidence="8">TGF-beta family profile domain-containing protein</fullName>
    </recommendedName>
</protein>
<evidence type="ECO:0000256" key="2">
    <source>
        <dbReference type="ARBA" id="ARBA00006656"/>
    </source>
</evidence>
<keyword evidence="7" id="KW-1133">Transmembrane helix</keyword>
<evidence type="ECO:0000313" key="9">
    <source>
        <dbReference type="EMBL" id="CAF1090792.1"/>
    </source>
</evidence>
<dbReference type="Pfam" id="PF00019">
    <property type="entry name" value="TGF_beta"/>
    <property type="match status" value="1"/>
</dbReference>
<reference evidence="9" key="1">
    <citation type="submission" date="2021-02" db="EMBL/GenBank/DDBJ databases">
        <authorList>
            <person name="Nowell W R."/>
        </authorList>
    </citation>
    <scope>NUCLEOTIDE SEQUENCE</scope>
</reference>
<dbReference type="InterPro" id="IPR029034">
    <property type="entry name" value="Cystine-knot_cytokine"/>
</dbReference>
<dbReference type="PANTHER" id="PTHR11848">
    <property type="entry name" value="TGF-BETA FAMILY"/>
    <property type="match status" value="1"/>
</dbReference>
<keyword evidence="7" id="KW-0812">Transmembrane</keyword>